<gene>
    <name evidence="2" type="ORF">EV356DRAFT_504590</name>
</gene>
<dbReference type="Proteomes" id="UP000800092">
    <property type="component" value="Unassembled WGS sequence"/>
</dbReference>
<dbReference type="AlphaFoldDB" id="A0A6A6H4Q2"/>
<sequence length="127" mass="14580">MALVVHFDRLDEVARAKIRGNCIKRMCEDNRFAMTEQAKSEVAKLDKDDYDWSGREINSVFKNACDFAQWARAKLDANVDPRSGPVEIEDTHIKEAVEVIHGFEEYLKKDDYEGKSKAAREKEDLIG</sequence>
<dbReference type="Pfam" id="PF23232">
    <property type="entry name" value="AAA_lid_13"/>
    <property type="match status" value="1"/>
</dbReference>
<reference evidence="2" key="1">
    <citation type="journal article" date="2020" name="Stud. Mycol.">
        <title>101 Dothideomycetes genomes: a test case for predicting lifestyles and emergence of pathogens.</title>
        <authorList>
            <person name="Haridas S."/>
            <person name="Albert R."/>
            <person name="Binder M."/>
            <person name="Bloem J."/>
            <person name="Labutti K."/>
            <person name="Salamov A."/>
            <person name="Andreopoulos B."/>
            <person name="Baker S."/>
            <person name="Barry K."/>
            <person name="Bills G."/>
            <person name="Bluhm B."/>
            <person name="Cannon C."/>
            <person name="Castanera R."/>
            <person name="Culley D."/>
            <person name="Daum C."/>
            <person name="Ezra D."/>
            <person name="Gonzalez J."/>
            <person name="Henrissat B."/>
            <person name="Kuo A."/>
            <person name="Liang C."/>
            <person name="Lipzen A."/>
            <person name="Lutzoni F."/>
            <person name="Magnuson J."/>
            <person name="Mondo S."/>
            <person name="Nolan M."/>
            <person name="Ohm R."/>
            <person name="Pangilinan J."/>
            <person name="Park H.-J."/>
            <person name="Ramirez L."/>
            <person name="Alfaro M."/>
            <person name="Sun H."/>
            <person name="Tritt A."/>
            <person name="Yoshinaga Y."/>
            <person name="Zwiers L.-H."/>
            <person name="Turgeon B."/>
            <person name="Goodwin S."/>
            <person name="Spatafora J."/>
            <person name="Crous P."/>
            <person name="Grigoriev I."/>
        </authorList>
    </citation>
    <scope>NUCLEOTIDE SEQUENCE</scope>
    <source>
        <strain evidence="2">Tuck. ex Michener</strain>
    </source>
</reference>
<proteinExistence type="predicted"/>
<protein>
    <recommendedName>
        <fullName evidence="1">AAA+ ATPase lid domain-containing protein</fullName>
    </recommendedName>
</protein>
<evidence type="ECO:0000313" key="3">
    <source>
        <dbReference type="Proteomes" id="UP000800092"/>
    </source>
</evidence>
<dbReference type="EMBL" id="ML991811">
    <property type="protein sequence ID" value="KAF2232877.1"/>
    <property type="molecule type" value="Genomic_DNA"/>
</dbReference>
<dbReference type="InterPro" id="IPR056599">
    <property type="entry name" value="AAA_lid_fung"/>
</dbReference>
<accession>A0A6A6H4Q2</accession>
<evidence type="ECO:0000313" key="2">
    <source>
        <dbReference type="EMBL" id="KAF2232877.1"/>
    </source>
</evidence>
<keyword evidence="3" id="KW-1185">Reference proteome</keyword>
<name>A0A6A6H4Q2_VIRVR</name>
<organism evidence="2 3">
    <name type="scientific">Viridothelium virens</name>
    <name type="common">Speckled blister lichen</name>
    <name type="synonym">Trypethelium virens</name>
    <dbReference type="NCBI Taxonomy" id="1048519"/>
    <lineage>
        <taxon>Eukaryota</taxon>
        <taxon>Fungi</taxon>
        <taxon>Dikarya</taxon>
        <taxon>Ascomycota</taxon>
        <taxon>Pezizomycotina</taxon>
        <taxon>Dothideomycetes</taxon>
        <taxon>Dothideomycetes incertae sedis</taxon>
        <taxon>Trypetheliales</taxon>
        <taxon>Trypetheliaceae</taxon>
        <taxon>Viridothelium</taxon>
    </lineage>
</organism>
<evidence type="ECO:0000259" key="1">
    <source>
        <dbReference type="Pfam" id="PF23232"/>
    </source>
</evidence>
<feature type="domain" description="AAA+ ATPase lid" evidence="1">
    <location>
        <begin position="10"/>
        <end position="109"/>
    </location>
</feature>